<organism evidence="1 2">
    <name type="scientific">Camelus dromedarius</name>
    <name type="common">Dromedary</name>
    <name type="synonym">Arabian camel</name>
    <dbReference type="NCBI Taxonomy" id="9838"/>
    <lineage>
        <taxon>Eukaryota</taxon>
        <taxon>Metazoa</taxon>
        <taxon>Chordata</taxon>
        <taxon>Craniata</taxon>
        <taxon>Vertebrata</taxon>
        <taxon>Euteleostomi</taxon>
        <taxon>Mammalia</taxon>
        <taxon>Eutheria</taxon>
        <taxon>Laurasiatheria</taxon>
        <taxon>Artiodactyla</taxon>
        <taxon>Tylopoda</taxon>
        <taxon>Camelidae</taxon>
        <taxon>Camelus</taxon>
    </lineage>
</organism>
<dbReference type="Proteomes" id="UP000299084">
    <property type="component" value="Unassembled WGS sequence"/>
</dbReference>
<evidence type="ECO:0000313" key="1">
    <source>
        <dbReference type="EMBL" id="KAB1271673.1"/>
    </source>
</evidence>
<proteinExistence type="predicted"/>
<protein>
    <submittedName>
        <fullName evidence="1">Uncharacterized protein</fullName>
    </submittedName>
</protein>
<name>A0A5N4DKE8_CAMDR</name>
<sequence length="153" mass="16790">MHSCSQTLGRPSLSRVFRVLGTSLSFSLLGPAINLSLLQTPMFRFAHELVFSKVCPQGEPQLHHHHPASPGDPPRPAAPLAFKAKYSRGSSSWCRTPRLDSLMWGSELSLHSTSFCSAVLAAFRQSELLTEPPLCQALSLMPRQKDALLEPIS</sequence>
<accession>A0A5N4DKE8</accession>
<evidence type="ECO:0000313" key="2">
    <source>
        <dbReference type="Proteomes" id="UP000299084"/>
    </source>
</evidence>
<keyword evidence="2" id="KW-1185">Reference proteome</keyword>
<gene>
    <name evidence="1" type="ORF">Cadr_000009328</name>
</gene>
<comment type="caution">
    <text evidence="1">The sequence shown here is derived from an EMBL/GenBank/DDBJ whole genome shotgun (WGS) entry which is preliminary data.</text>
</comment>
<dbReference type="AlphaFoldDB" id="A0A5N4DKE8"/>
<reference evidence="1 2" key="1">
    <citation type="journal article" date="2019" name="Mol. Ecol. Resour.">
        <title>Improving Illumina assemblies with Hi-C and long reads: an example with the North African dromedary.</title>
        <authorList>
            <person name="Elbers J.P."/>
            <person name="Rogers M.F."/>
            <person name="Perelman P.L."/>
            <person name="Proskuryakova A.A."/>
            <person name="Serdyukova N.A."/>
            <person name="Johnson W.E."/>
            <person name="Horin P."/>
            <person name="Corander J."/>
            <person name="Murphy D."/>
            <person name="Burger P.A."/>
        </authorList>
    </citation>
    <scope>NUCLEOTIDE SEQUENCE [LARGE SCALE GENOMIC DNA]</scope>
    <source>
        <strain evidence="1">Drom800</strain>
        <tissue evidence="1">Blood</tissue>
    </source>
</reference>
<dbReference type="EMBL" id="JWIN03000011">
    <property type="protein sequence ID" value="KAB1271673.1"/>
    <property type="molecule type" value="Genomic_DNA"/>
</dbReference>